<feature type="transmembrane region" description="Helical" evidence="7">
    <location>
        <begin position="191"/>
        <end position="212"/>
    </location>
</feature>
<evidence type="ECO:0000313" key="9">
    <source>
        <dbReference type="Proteomes" id="UP000774617"/>
    </source>
</evidence>
<feature type="transmembrane region" description="Helical" evidence="7">
    <location>
        <begin position="272"/>
        <end position="292"/>
    </location>
</feature>
<feature type="transmembrane region" description="Helical" evidence="7">
    <location>
        <begin position="42"/>
        <end position="66"/>
    </location>
</feature>
<gene>
    <name evidence="8" type="ORF">B0J12DRAFT_755118</name>
</gene>
<dbReference type="EMBL" id="JAGTJR010000015">
    <property type="protein sequence ID" value="KAH7048248.1"/>
    <property type="molecule type" value="Genomic_DNA"/>
</dbReference>
<evidence type="ECO:0000256" key="7">
    <source>
        <dbReference type="SAM" id="Phobius"/>
    </source>
</evidence>
<keyword evidence="9" id="KW-1185">Reference proteome</keyword>
<feature type="region of interest" description="Disordered" evidence="6">
    <location>
        <begin position="522"/>
        <end position="564"/>
    </location>
</feature>
<evidence type="ECO:0000256" key="2">
    <source>
        <dbReference type="ARBA" id="ARBA00008974"/>
    </source>
</evidence>
<evidence type="ECO:0000256" key="6">
    <source>
        <dbReference type="SAM" id="MobiDB-lite"/>
    </source>
</evidence>
<evidence type="ECO:0000256" key="3">
    <source>
        <dbReference type="ARBA" id="ARBA00022692"/>
    </source>
</evidence>
<dbReference type="InterPro" id="IPR001248">
    <property type="entry name" value="Pur-cyt_permease"/>
</dbReference>
<feature type="transmembrane region" description="Helical" evidence="7">
    <location>
        <begin position="72"/>
        <end position="94"/>
    </location>
</feature>
<evidence type="ECO:0000256" key="5">
    <source>
        <dbReference type="ARBA" id="ARBA00023136"/>
    </source>
</evidence>
<keyword evidence="3 7" id="KW-0812">Transmembrane</keyword>
<protein>
    <submittedName>
        <fullName evidence="8">NCS1 allantoate transporter</fullName>
    </submittedName>
</protein>
<sequence length="564" mass="61925">MRAAFRSRLVVSSTYEQTNKWINDDIRPLPPRRRTWSTWTYISWWSVFMFSITNWQIGASLISLGLSVWQSMLLIFTSRVLHACLAVACGAPGGEWHIGFPVVSRLVWGIYGSFLPILMRLFLAIFAFAFNTWYGGLCTTAMLQAMSSSFNSLPDRFPASSHVTLQELIGWLLFNVLMLPILAVKPEGSPIIFTAFNAVSIVTLIAIMVWSLVAADGAGPMLSESTVAVGSLGWTVVKGLSTSLASMIAPLMSQSDFSRFARQPGDQVIGQFVSFIGLGSIMPLFGCLAASATQKIWGEPAWNPPSIIMGWMQHDYSPGTRAAAFFAAAGLMINLLSLNTVENGYAVGMDMAGLLPRYINIRRGAYIGLMLSMALCPWQLLASATKFIAVLNGFAIFFAPICGIQICDYFFIRTRRLKLTDLYHSRPDGLYYFFHGINIRTLAAWPCGWIPLVPGLARAANPTYTAKARLSIEGIDRLYDLNVFYAFFVGFLVYFVICKIWPPTGLGETDAEDVFESFTPGDIGIQQGMSPGDSNSGHSSTSFEETASGKRLDGADQLTLAPKA</sequence>
<feature type="compositionally biased region" description="Polar residues" evidence="6">
    <location>
        <begin position="527"/>
        <end position="545"/>
    </location>
</feature>
<dbReference type="InterPro" id="IPR045225">
    <property type="entry name" value="Uracil/uridine/allantoin_perm"/>
</dbReference>
<proteinExistence type="inferred from homology"/>
<dbReference type="CDD" id="cd11482">
    <property type="entry name" value="SLC-NCS1sbd_NRT1-like"/>
    <property type="match status" value="1"/>
</dbReference>
<comment type="similarity">
    <text evidence="2">Belongs to the purine-cytosine permease (2.A.39) family.</text>
</comment>
<dbReference type="Proteomes" id="UP000774617">
    <property type="component" value="Unassembled WGS sequence"/>
</dbReference>
<feature type="transmembrane region" description="Helical" evidence="7">
    <location>
        <begin position="364"/>
        <end position="381"/>
    </location>
</feature>
<accession>A0ABQ8G8D1</accession>
<feature type="transmembrane region" description="Helical" evidence="7">
    <location>
        <begin position="322"/>
        <end position="341"/>
    </location>
</feature>
<feature type="transmembrane region" description="Helical" evidence="7">
    <location>
        <begin position="387"/>
        <end position="412"/>
    </location>
</feature>
<feature type="transmembrane region" description="Helical" evidence="7">
    <location>
        <begin position="232"/>
        <end position="251"/>
    </location>
</feature>
<dbReference type="Pfam" id="PF02133">
    <property type="entry name" value="Transp_cyt_pur"/>
    <property type="match status" value="1"/>
</dbReference>
<reference evidence="8 9" key="1">
    <citation type="journal article" date="2021" name="Nat. Commun.">
        <title>Genetic determinants of endophytism in the Arabidopsis root mycobiome.</title>
        <authorList>
            <person name="Mesny F."/>
            <person name="Miyauchi S."/>
            <person name="Thiergart T."/>
            <person name="Pickel B."/>
            <person name="Atanasova L."/>
            <person name="Karlsson M."/>
            <person name="Huettel B."/>
            <person name="Barry K.W."/>
            <person name="Haridas S."/>
            <person name="Chen C."/>
            <person name="Bauer D."/>
            <person name="Andreopoulos W."/>
            <person name="Pangilinan J."/>
            <person name="LaButti K."/>
            <person name="Riley R."/>
            <person name="Lipzen A."/>
            <person name="Clum A."/>
            <person name="Drula E."/>
            <person name="Henrissat B."/>
            <person name="Kohler A."/>
            <person name="Grigoriev I.V."/>
            <person name="Martin F.M."/>
            <person name="Hacquard S."/>
        </authorList>
    </citation>
    <scope>NUCLEOTIDE SEQUENCE [LARGE SCALE GENOMIC DNA]</scope>
    <source>
        <strain evidence="8 9">MPI-SDFR-AT-0080</strain>
    </source>
</reference>
<dbReference type="PANTHER" id="PTHR30618">
    <property type="entry name" value="NCS1 FAMILY PURINE/PYRIMIDINE TRANSPORTER"/>
    <property type="match status" value="1"/>
</dbReference>
<evidence type="ECO:0000256" key="4">
    <source>
        <dbReference type="ARBA" id="ARBA00022989"/>
    </source>
</evidence>
<dbReference type="PANTHER" id="PTHR30618:SF4">
    <property type="entry name" value="ALLANTOIN PERMEASE"/>
    <property type="match status" value="1"/>
</dbReference>
<feature type="transmembrane region" description="Helical" evidence="7">
    <location>
        <begin position="478"/>
        <end position="497"/>
    </location>
</feature>
<dbReference type="Gene3D" id="1.10.4160.10">
    <property type="entry name" value="Hydantoin permease"/>
    <property type="match status" value="1"/>
</dbReference>
<evidence type="ECO:0000313" key="8">
    <source>
        <dbReference type="EMBL" id="KAH7048248.1"/>
    </source>
</evidence>
<organism evidence="8 9">
    <name type="scientific">Macrophomina phaseolina</name>
    <dbReference type="NCBI Taxonomy" id="35725"/>
    <lineage>
        <taxon>Eukaryota</taxon>
        <taxon>Fungi</taxon>
        <taxon>Dikarya</taxon>
        <taxon>Ascomycota</taxon>
        <taxon>Pezizomycotina</taxon>
        <taxon>Dothideomycetes</taxon>
        <taxon>Dothideomycetes incertae sedis</taxon>
        <taxon>Botryosphaeriales</taxon>
        <taxon>Botryosphaeriaceae</taxon>
        <taxon>Macrophomina</taxon>
    </lineage>
</organism>
<feature type="transmembrane region" description="Helical" evidence="7">
    <location>
        <begin position="168"/>
        <end position="184"/>
    </location>
</feature>
<name>A0ABQ8G8D1_9PEZI</name>
<comment type="subcellular location">
    <subcellularLocation>
        <location evidence="1">Membrane</location>
        <topology evidence="1">Multi-pass membrane protein</topology>
    </subcellularLocation>
</comment>
<keyword evidence="4 7" id="KW-1133">Transmembrane helix</keyword>
<evidence type="ECO:0000256" key="1">
    <source>
        <dbReference type="ARBA" id="ARBA00004141"/>
    </source>
</evidence>
<comment type="caution">
    <text evidence="8">The sequence shown here is derived from an EMBL/GenBank/DDBJ whole genome shotgun (WGS) entry which is preliminary data.</text>
</comment>
<keyword evidence="5 7" id="KW-0472">Membrane</keyword>